<dbReference type="PATRIC" id="fig|1229783.3.peg.1616"/>
<dbReference type="AlphaFoldDB" id="K9AM78"/>
<feature type="active site" description="Proton donor" evidence="9">
    <location>
        <position position="112"/>
    </location>
</feature>
<evidence type="ECO:0000256" key="8">
    <source>
        <dbReference type="ARBA" id="ARBA00051722"/>
    </source>
</evidence>
<sequence>MKIVFVCTGNTCRSPMAESISKKVLPASVEVVSRGVMAMEGASTSESVYELLEANSYPDPTKSASFKKVDLEADLILVMTHAHKEQLEHLYGPHSNIHVLNVFIEEPYEVQDPYGGSFETYERTFKQLESYIMKMKTKLANDKA</sequence>
<dbReference type="eggNOG" id="COG0394">
    <property type="taxonomic scope" value="Bacteria"/>
</dbReference>
<dbReference type="InterPro" id="IPR050438">
    <property type="entry name" value="LMW_PTPase"/>
</dbReference>
<dbReference type="STRING" id="1229783.C273_08022"/>
<keyword evidence="12" id="KW-1185">Reference proteome</keyword>
<dbReference type="EMBL" id="AMSQ01000012">
    <property type="protein sequence ID" value="EKU47171.1"/>
    <property type="molecule type" value="Genomic_DNA"/>
</dbReference>
<comment type="similarity">
    <text evidence="1">Belongs to the low molecular weight phosphotyrosine protein phosphatase family.</text>
</comment>
<reference evidence="11 12" key="1">
    <citation type="journal article" date="2013" name="Genome Announc.">
        <title>Genome Sequence of Staphylococcus massiliensis Strain S46, Isolated from the Surface of Healthy Human Skin.</title>
        <authorList>
            <person name="Srivastav R."/>
            <person name="Singh A."/>
            <person name="Jangir P.K."/>
            <person name="Kumari C."/>
            <person name="Muduli S."/>
            <person name="Sharma R."/>
        </authorList>
    </citation>
    <scope>NUCLEOTIDE SEQUENCE [LARGE SCALE GENOMIC DNA]</scope>
    <source>
        <strain evidence="11 12">S46</strain>
    </source>
</reference>
<keyword evidence="4" id="KW-0904">Protein phosphatase</keyword>
<evidence type="ECO:0000256" key="6">
    <source>
        <dbReference type="ARBA" id="ARBA00040312"/>
    </source>
</evidence>
<dbReference type="InterPro" id="IPR017867">
    <property type="entry name" value="Tyr_phospatase_low_mol_wt"/>
</dbReference>
<dbReference type="Gene3D" id="3.40.50.2300">
    <property type="match status" value="1"/>
</dbReference>
<comment type="caution">
    <text evidence="11">The sequence shown here is derived from an EMBL/GenBank/DDBJ whole genome shotgun (WGS) entry which is preliminary data.</text>
</comment>
<name>K9AM78_9STAP</name>
<comment type="function">
    <text evidence="5">Dephosphorylates the phosphotyrosine-containing proteins.</text>
</comment>
<dbReference type="EC" id="3.1.3.48" evidence="2"/>
<evidence type="ECO:0000256" key="1">
    <source>
        <dbReference type="ARBA" id="ARBA00011063"/>
    </source>
</evidence>
<protein>
    <recommendedName>
        <fullName evidence="6">Low molecular weight protein-tyrosine-phosphatase PtpB</fullName>
        <ecNumber evidence="2">3.1.3.48</ecNumber>
    </recommendedName>
    <alternativeName>
        <fullName evidence="7">Phosphotyrosine phosphatase B</fullName>
    </alternativeName>
</protein>
<evidence type="ECO:0000256" key="5">
    <source>
        <dbReference type="ARBA" id="ARBA00037193"/>
    </source>
</evidence>
<dbReference type="InterPro" id="IPR023485">
    <property type="entry name" value="Ptyr_pPase"/>
</dbReference>
<evidence type="ECO:0000313" key="12">
    <source>
        <dbReference type="Proteomes" id="UP000009885"/>
    </source>
</evidence>
<feature type="active site" description="Nucleophile" evidence="9">
    <location>
        <position position="13"/>
    </location>
</feature>
<evidence type="ECO:0000256" key="4">
    <source>
        <dbReference type="ARBA" id="ARBA00022912"/>
    </source>
</evidence>
<accession>K9AM78</accession>
<evidence type="ECO:0000256" key="9">
    <source>
        <dbReference type="PIRSR" id="PIRSR617867-1"/>
    </source>
</evidence>
<dbReference type="PANTHER" id="PTHR11717:SF31">
    <property type="entry name" value="LOW MOLECULAR WEIGHT PROTEIN-TYROSINE-PHOSPHATASE ETP-RELATED"/>
    <property type="match status" value="1"/>
</dbReference>
<feature type="active site" description="Nucleophile" evidence="9">
    <location>
        <position position="7"/>
    </location>
</feature>
<dbReference type="Pfam" id="PF01451">
    <property type="entry name" value="LMWPc"/>
    <property type="match status" value="1"/>
</dbReference>
<evidence type="ECO:0000256" key="3">
    <source>
        <dbReference type="ARBA" id="ARBA00022801"/>
    </source>
</evidence>
<dbReference type="PANTHER" id="PTHR11717">
    <property type="entry name" value="LOW MOLECULAR WEIGHT PROTEIN TYROSINE PHOSPHATASE"/>
    <property type="match status" value="1"/>
</dbReference>
<evidence type="ECO:0000313" key="11">
    <source>
        <dbReference type="EMBL" id="EKU47171.1"/>
    </source>
</evidence>
<dbReference type="SUPFAM" id="SSF52788">
    <property type="entry name" value="Phosphotyrosine protein phosphatases I"/>
    <property type="match status" value="1"/>
</dbReference>
<evidence type="ECO:0000256" key="2">
    <source>
        <dbReference type="ARBA" id="ARBA00013064"/>
    </source>
</evidence>
<comment type="catalytic activity">
    <reaction evidence="8">
        <text>O-phospho-L-tyrosyl-[protein] + H2O = L-tyrosyl-[protein] + phosphate</text>
        <dbReference type="Rhea" id="RHEA:10684"/>
        <dbReference type="Rhea" id="RHEA-COMP:10136"/>
        <dbReference type="Rhea" id="RHEA-COMP:20101"/>
        <dbReference type="ChEBI" id="CHEBI:15377"/>
        <dbReference type="ChEBI" id="CHEBI:43474"/>
        <dbReference type="ChEBI" id="CHEBI:46858"/>
        <dbReference type="ChEBI" id="CHEBI:61978"/>
        <dbReference type="EC" id="3.1.3.48"/>
    </reaction>
</comment>
<evidence type="ECO:0000256" key="7">
    <source>
        <dbReference type="ARBA" id="ARBA00041820"/>
    </source>
</evidence>
<dbReference type="PRINTS" id="PR00719">
    <property type="entry name" value="LMWPTPASE"/>
</dbReference>
<dbReference type="SMART" id="SM00226">
    <property type="entry name" value="LMWPc"/>
    <property type="match status" value="1"/>
</dbReference>
<proteinExistence type="inferred from homology"/>
<gene>
    <name evidence="11" type="ORF">C273_08022</name>
</gene>
<dbReference type="Proteomes" id="UP000009885">
    <property type="component" value="Unassembled WGS sequence"/>
</dbReference>
<dbReference type="GO" id="GO:0004725">
    <property type="term" value="F:protein tyrosine phosphatase activity"/>
    <property type="evidence" value="ECO:0007669"/>
    <property type="project" value="UniProtKB-EC"/>
</dbReference>
<dbReference type="InterPro" id="IPR036196">
    <property type="entry name" value="Ptyr_pPase_sf"/>
</dbReference>
<feature type="domain" description="Phosphotyrosine protein phosphatase I" evidence="10">
    <location>
        <begin position="1"/>
        <end position="138"/>
    </location>
</feature>
<dbReference type="OrthoDB" id="9784339at2"/>
<evidence type="ECO:0000259" key="10">
    <source>
        <dbReference type="SMART" id="SM00226"/>
    </source>
</evidence>
<dbReference type="RefSeq" id="WP_009383935.1">
    <property type="nucleotide sequence ID" value="NZ_AMSQ01000012.1"/>
</dbReference>
<organism evidence="11 12">
    <name type="scientific">Staphylococcus massiliensis S46</name>
    <dbReference type="NCBI Taxonomy" id="1229783"/>
    <lineage>
        <taxon>Bacteria</taxon>
        <taxon>Bacillati</taxon>
        <taxon>Bacillota</taxon>
        <taxon>Bacilli</taxon>
        <taxon>Bacillales</taxon>
        <taxon>Staphylococcaceae</taxon>
        <taxon>Staphylococcus</taxon>
    </lineage>
</organism>
<keyword evidence="3" id="KW-0378">Hydrolase</keyword>